<dbReference type="InterPro" id="IPR054331">
    <property type="entry name" value="LiaF_TM"/>
</dbReference>
<feature type="domain" description="LiaF transmembrane" evidence="3">
    <location>
        <begin position="10"/>
        <end position="114"/>
    </location>
</feature>
<name>A0ABY1JSP7_9BACL</name>
<dbReference type="NCBIfam" id="NF040535">
    <property type="entry name" value="LiaF_C_term"/>
    <property type="match status" value="1"/>
</dbReference>
<feature type="domain" description="Cell wall-active antibiotics response LiaF-like C-terminal" evidence="2">
    <location>
        <begin position="225"/>
        <end position="339"/>
    </location>
</feature>
<keyword evidence="5" id="KW-1185">Reference proteome</keyword>
<accession>A0ABY1JSP7</accession>
<evidence type="ECO:0000313" key="5">
    <source>
        <dbReference type="Proteomes" id="UP000186666"/>
    </source>
</evidence>
<feature type="transmembrane region" description="Helical" evidence="1">
    <location>
        <begin position="32"/>
        <end position="51"/>
    </location>
</feature>
<keyword evidence="1" id="KW-1133">Transmembrane helix</keyword>
<feature type="transmembrane region" description="Helical" evidence="1">
    <location>
        <begin position="63"/>
        <end position="80"/>
    </location>
</feature>
<organism evidence="4 5">
    <name type="scientific">Paenibacillus macquariensis</name>
    <dbReference type="NCBI Taxonomy" id="948756"/>
    <lineage>
        <taxon>Bacteria</taxon>
        <taxon>Bacillati</taxon>
        <taxon>Bacillota</taxon>
        <taxon>Bacilli</taxon>
        <taxon>Bacillales</taxon>
        <taxon>Paenibacillaceae</taxon>
        <taxon>Paenibacillus</taxon>
    </lineage>
</organism>
<dbReference type="InterPro" id="IPR024425">
    <property type="entry name" value="LiaF-like_C"/>
</dbReference>
<dbReference type="Pfam" id="PF09922">
    <property type="entry name" value="LiaF-like_C"/>
    <property type="match status" value="1"/>
</dbReference>
<dbReference type="Proteomes" id="UP000186666">
    <property type="component" value="Unassembled WGS sequence"/>
</dbReference>
<gene>
    <name evidence="4" type="ORF">SAMN05421578_103418</name>
</gene>
<dbReference type="EMBL" id="FTNK01000003">
    <property type="protein sequence ID" value="SIQ69574.1"/>
    <property type="molecule type" value="Genomic_DNA"/>
</dbReference>
<keyword evidence="1" id="KW-0812">Transmembrane</keyword>
<evidence type="ECO:0000259" key="2">
    <source>
        <dbReference type="Pfam" id="PF09922"/>
    </source>
</evidence>
<comment type="caution">
    <text evidence="4">The sequence shown here is derived from an EMBL/GenBank/DDBJ whole genome shotgun (WGS) entry which is preliminary data.</text>
</comment>
<sequence length="343" mass="38494">MRKGWSDRFFGGFVLIGVGVIFLLQQMGYVDISLGSIISTYWPLILIYVGLKNLLTSRGQGGSFLGAFILIAIGGYFQARALDWDIISPGDFFKYLVPGFLILCGLHVIFKPNRPASSKKMKAPIEPIGFPPEPSELPNLSDLDGGSQSTLDKQFEEKFGTSFGNRKENELKRNKFDFEFDDSDGYEEEDSHHKYDRRHKKHKFKVEFDNFESSGNREKINKSAFIGDVHMGREYFELKPTNISQFIGDTVLDLTKAQIPYGKTKINISAFIGDIKIYVPDDMDLGIKVNSSSFIGDMSILSQSKSGFMSSVQTSTPYFRESQKKIVINVSAFIGDIKVNTVG</sequence>
<evidence type="ECO:0000259" key="3">
    <source>
        <dbReference type="Pfam" id="PF22570"/>
    </source>
</evidence>
<feature type="transmembrane region" description="Helical" evidence="1">
    <location>
        <begin position="9"/>
        <end position="26"/>
    </location>
</feature>
<dbReference type="InterPro" id="IPR047793">
    <property type="entry name" value="LiaF_C"/>
</dbReference>
<reference evidence="4 5" key="1">
    <citation type="submission" date="2017-01" db="EMBL/GenBank/DDBJ databases">
        <authorList>
            <person name="Varghese N."/>
            <person name="Submissions S."/>
        </authorList>
    </citation>
    <scope>NUCLEOTIDE SEQUENCE [LARGE SCALE GENOMIC DNA]</scope>
    <source>
        <strain evidence="4 5">ATCC 23464</strain>
    </source>
</reference>
<feature type="transmembrane region" description="Helical" evidence="1">
    <location>
        <begin position="92"/>
        <end position="110"/>
    </location>
</feature>
<keyword evidence="1" id="KW-0472">Membrane</keyword>
<evidence type="ECO:0000313" key="4">
    <source>
        <dbReference type="EMBL" id="SIQ69574.1"/>
    </source>
</evidence>
<protein>
    <submittedName>
        <fullName evidence="4">Lia operon protein LiaF</fullName>
    </submittedName>
</protein>
<proteinExistence type="predicted"/>
<dbReference type="Pfam" id="PF22570">
    <property type="entry name" value="LiaF-TM"/>
    <property type="match status" value="1"/>
</dbReference>
<evidence type="ECO:0000256" key="1">
    <source>
        <dbReference type="SAM" id="Phobius"/>
    </source>
</evidence>
<dbReference type="RefSeq" id="WP_068582979.1">
    <property type="nucleotide sequence ID" value="NZ_FTNK01000003.1"/>
</dbReference>